<dbReference type="Gene3D" id="3.40.710.10">
    <property type="entry name" value="DD-peptidase/beta-lactamase superfamily"/>
    <property type="match status" value="1"/>
</dbReference>
<dbReference type="PRINTS" id="PR00118">
    <property type="entry name" value="BLACTAMASEA"/>
</dbReference>
<dbReference type="InterPro" id="IPR012338">
    <property type="entry name" value="Beta-lactam/transpept-like"/>
</dbReference>
<evidence type="ECO:0000313" key="6">
    <source>
        <dbReference type="Proteomes" id="UP001174908"/>
    </source>
</evidence>
<dbReference type="SUPFAM" id="SSF56601">
    <property type="entry name" value="beta-lactamase/transpeptidase-like"/>
    <property type="match status" value="1"/>
</dbReference>
<dbReference type="NCBIfam" id="NF033103">
    <property type="entry name" value="bla_class_A"/>
    <property type="match status" value="1"/>
</dbReference>
<keyword evidence="5" id="KW-0378">Hydrolase</keyword>
<comment type="similarity">
    <text evidence="2">Belongs to the class-A beta-lactamase family.</text>
</comment>
<evidence type="ECO:0000256" key="1">
    <source>
        <dbReference type="ARBA" id="ARBA00001526"/>
    </source>
</evidence>
<sequence length="295" mass="31789">MEIVKRRKFSVAVACAALGSGAIYSKKGFALAQQTQMTESLQQLEVKAQGRLGVHVVDTASGREFGYRSDERFMMLSSFKLLASALVLARVDRGDESLDRRIRFRKQDLVPWSPVTEAHAGGEGLTLAQLCHATITTSDNTAGNLILASYGGPQALTQFARQIGDRVTRLDRNEPDLNTRVEGGALDTTSPRAMAVTMSKLLVGDVLAHSSRDQLRRWLLANTTGTKRLRAGVPVDWAVGDKTGTNNTDANDIGILLPPQGAPILVTAYLSDSVASSQIKDATLAEVGRLAATRR</sequence>
<dbReference type="Proteomes" id="UP001174908">
    <property type="component" value="Unassembled WGS sequence"/>
</dbReference>
<dbReference type="EMBL" id="JASZYV010000002">
    <property type="protein sequence ID" value="MDM0045514.1"/>
    <property type="molecule type" value="Genomic_DNA"/>
</dbReference>
<comment type="caution">
    <text evidence="5">The sequence shown here is derived from an EMBL/GenBank/DDBJ whole genome shotgun (WGS) entry which is preliminary data.</text>
</comment>
<comment type="catalytic activity">
    <reaction evidence="1">
        <text>a beta-lactam + H2O = a substituted beta-amino acid</text>
        <dbReference type="Rhea" id="RHEA:20401"/>
        <dbReference type="ChEBI" id="CHEBI:15377"/>
        <dbReference type="ChEBI" id="CHEBI:35627"/>
        <dbReference type="ChEBI" id="CHEBI:140347"/>
        <dbReference type="EC" id="3.5.2.6"/>
    </reaction>
</comment>
<evidence type="ECO:0000259" key="4">
    <source>
        <dbReference type="Pfam" id="PF13354"/>
    </source>
</evidence>
<dbReference type="PANTHER" id="PTHR35333">
    <property type="entry name" value="BETA-LACTAMASE"/>
    <property type="match status" value="1"/>
</dbReference>
<name>A0ABT7NC40_9BURK</name>
<dbReference type="PANTHER" id="PTHR35333:SF3">
    <property type="entry name" value="BETA-LACTAMASE-TYPE TRANSPEPTIDASE FOLD CONTAINING PROTEIN"/>
    <property type="match status" value="1"/>
</dbReference>
<accession>A0ABT7NC40</accession>
<dbReference type="InterPro" id="IPR045155">
    <property type="entry name" value="Beta-lactam_cat"/>
</dbReference>
<evidence type="ECO:0000313" key="5">
    <source>
        <dbReference type="EMBL" id="MDM0045514.1"/>
    </source>
</evidence>
<proteinExistence type="inferred from homology"/>
<dbReference type="RefSeq" id="WP_286660582.1">
    <property type="nucleotide sequence ID" value="NZ_JASZYV010000002.1"/>
</dbReference>
<reference evidence="5" key="1">
    <citation type="submission" date="2023-06" db="EMBL/GenBank/DDBJ databases">
        <authorList>
            <person name="Jiang Y."/>
            <person name="Liu Q."/>
        </authorList>
    </citation>
    <scope>NUCLEOTIDE SEQUENCE</scope>
    <source>
        <strain evidence="5">CGMCC 1.12089</strain>
    </source>
</reference>
<keyword evidence="6" id="KW-1185">Reference proteome</keyword>
<dbReference type="EC" id="3.5.2.6" evidence="3"/>
<dbReference type="GO" id="GO:0008800">
    <property type="term" value="F:beta-lactamase activity"/>
    <property type="evidence" value="ECO:0007669"/>
    <property type="project" value="UniProtKB-EC"/>
</dbReference>
<dbReference type="InterPro" id="IPR000871">
    <property type="entry name" value="Beta-lactam_class-A"/>
</dbReference>
<protein>
    <recommendedName>
        <fullName evidence="3">beta-lactamase</fullName>
        <ecNumber evidence="3">3.5.2.6</ecNumber>
    </recommendedName>
</protein>
<feature type="domain" description="Beta-lactamase class A catalytic" evidence="4">
    <location>
        <begin position="53"/>
        <end position="268"/>
    </location>
</feature>
<gene>
    <name evidence="5" type="primary">bla</name>
    <name evidence="5" type="ORF">QTH91_13560</name>
</gene>
<dbReference type="Pfam" id="PF13354">
    <property type="entry name" value="Beta-lactamase2"/>
    <property type="match status" value="1"/>
</dbReference>
<organism evidence="5 6">
    <name type="scientific">Variovorax dokdonensis</name>
    <dbReference type="NCBI Taxonomy" id="344883"/>
    <lineage>
        <taxon>Bacteria</taxon>
        <taxon>Pseudomonadati</taxon>
        <taxon>Pseudomonadota</taxon>
        <taxon>Betaproteobacteria</taxon>
        <taxon>Burkholderiales</taxon>
        <taxon>Comamonadaceae</taxon>
        <taxon>Variovorax</taxon>
    </lineage>
</organism>
<evidence type="ECO:0000256" key="3">
    <source>
        <dbReference type="ARBA" id="ARBA00012865"/>
    </source>
</evidence>
<evidence type="ECO:0000256" key="2">
    <source>
        <dbReference type="ARBA" id="ARBA00009009"/>
    </source>
</evidence>